<feature type="domain" description="Stealth protein CR1 conserved region 1" evidence="6">
    <location>
        <begin position="68"/>
        <end position="94"/>
    </location>
</feature>
<feature type="domain" description="Stealth protein CR2 conserved region 2" evidence="5">
    <location>
        <begin position="111"/>
        <end position="215"/>
    </location>
</feature>
<protein>
    <submittedName>
        <fullName evidence="8">Capsule polymerase</fullName>
    </submittedName>
</protein>
<organism evidence="8">
    <name type="scientific">Neisseria meningitidis</name>
    <dbReference type="NCBI Taxonomy" id="487"/>
    <lineage>
        <taxon>Bacteria</taxon>
        <taxon>Pseudomonadati</taxon>
        <taxon>Pseudomonadota</taxon>
        <taxon>Betaproteobacteria</taxon>
        <taxon>Neisseriales</taxon>
        <taxon>Neisseriaceae</taxon>
        <taxon>Neisseria</taxon>
    </lineage>
</organism>
<evidence type="ECO:0000256" key="2">
    <source>
        <dbReference type="ARBA" id="ARBA00022679"/>
    </source>
</evidence>
<dbReference type="PANTHER" id="PTHR24045">
    <property type="match status" value="1"/>
</dbReference>
<evidence type="ECO:0000256" key="3">
    <source>
        <dbReference type="ARBA" id="ARBA00023169"/>
    </source>
</evidence>
<dbReference type="EMBL" id="HF562988">
    <property type="protein sequence ID" value="CCP19843.1"/>
    <property type="molecule type" value="Genomic_DNA"/>
</dbReference>
<dbReference type="InterPro" id="IPR031357">
    <property type="entry name" value="Stealth_CR3"/>
</dbReference>
<keyword evidence="2" id="KW-0808">Transferase</keyword>
<dbReference type="AlphaFoldDB" id="M5D698"/>
<reference evidence="8" key="2">
    <citation type="journal article" date="2013" name="Emerg. Infect. Dis.">
        <title>Description and Nomenclature of Neisseria meningitidis Capsule Locus.</title>
        <authorList>
            <person name="Harrison O.B."/>
            <person name="Claus H."/>
            <person name="Jiang Y."/>
            <person name="Bennett J.S."/>
            <person name="Bratcher H.B."/>
            <person name="Jolley K.A."/>
            <person name="Corton C."/>
            <person name="Care R."/>
            <person name="Poolman J.T."/>
            <person name="Zollinger W.L.D."/>
            <person name="Frasch C.E."/>
            <person name="Stephens D.S."/>
            <person name="Feavers I."/>
            <person name="Frosch M."/>
            <person name="Parkhill J."/>
            <person name="Vogel U."/>
            <person name="Quail M.A."/>
            <person name="Bentley S.D."/>
            <person name="Maiden M.C.J."/>
        </authorList>
    </citation>
    <scope>NUCLEOTIDE SEQUENCE</scope>
    <source>
        <strain evidence="8">ST-765</strain>
    </source>
</reference>
<dbReference type="InterPro" id="IPR047141">
    <property type="entry name" value="Stealth"/>
</dbReference>
<dbReference type="InterPro" id="IPR031358">
    <property type="entry name" value="Stealth_CR1"/>
</dbReference>
<gene>
    <name evidence="8" type="primary">NEIS2187 (csxA)</name>
</gene>
<evidence type="ECO:0000259" key="5">
    <source>
        <dbReference type="Pfam" id="PF11380"/>
    </source>
</evidence>
<dbReference type="Pfam" id="PF17101">
    <property type="entry name" value="Stealth_CR1"/>
    <property type="match status" value="1"/>
</dbReference>
<dbReference type="PANTHER" id="PTHR24045:SF0">
    <property type="entry name" value="N-ACETYLGLUCOSAMINE-1-PHOSPHOTRANSFERASE SUBUNITS ALPHA_BETA"/>
    <property type="match status" value="1"/>
</dbReference>
<evidence type="ECO:0000259" key="6">
    <source>
        <dbReference type="Pfam" id="PF17101"/>
    </source>
</evidence>
<feature type="region of interest" description="Disordered" evidence="4">
    <location>
        <begin position="38"/>
        <end position="58"/>
    </location>
</feature>
<name>M5D698_NEIME</name>
<dbReference type="GO" id="GO:0016772">
    <property type="term" value="F:transferase activity, transferring phosphorus-containing groups"/>
    <property type="evidence" value="ECO:0007669"/>
    <property type="project" value="InterPro"/>
</dbReference>
<evidence type="ECO:0000313" key="8">
    <source>
        <dbReference type="EMBL" id="CCP19843.1"/>
    </source>
</evidence>
<feature type="domain" description="Stealth protein CR3 conserved region 3" evidence="7">
    <location>
        <begin position="260"/>
        <end position="308"/>
    </location>
</feature>
<evidence type="ECO:0000259" key="7">
    <source>
        <dbReference type="Pfam" id="PF17102"/>
    </source>
</evidence>
<dbReference type="SMR" id="M5D698"/>
<keyword evidence="3" id="KW-0270">Exopolysaccharide synthesis</keyword>
<evidence type="ECO:0000256" key="4">
    <source>
        <dbReference type="SAM" id="MobiDB-lite"/>
    </source>
</evidence>
<dbReference type="InterPro" id="IPR021520">
    <property type="entry name" value="Stealth_CR2"/>
</dbReference>
<dbReference type="GO" id="GO:0000271">
    <property type="term" value="P:polysaccharide biosynthetic process"/>
    <property type="evidence" value="ECO:0007669"/>
    <property type="project" value="UniProtKB-KW"/>
</dbReference>
<dbReference type="RefSeq" id="WP_002234436.1">
    <property type="nucleotide sequence ID" value="NZ_CP012694.1"/>
</dbReference>
<sequence length="486" mass="56279">MIMSKISKLVTHPNLFFRDYFLKKAPLNYGENIKPLPIETSSHSKKNTAHKTPVSSDQPIEDPYPVTFPIDVVYTWVDSDDEKFNEERLKFQNSSTSETLQGKAESTDIARFQSRDELKYSIRSLMKYAPWVNHIYIVTNGQIPKWLDTNNTKVTIIPHSTIIDSQFLPTFNSHVIESSLYKIPGLSEHYIYFNDDVMLARDLSPSYFFTSSGLAKLFITNSRLPNGYKNVKDTPTQWASKNSRELLHAETGFWAEAMFAHTFHPQRKSVHESIEHLWHEQLNVCRQNRFRDISDINMATFLHHHFAILTGQALATRTKCIYFNIRSPQAAQHYKTLLARKGSEYSPHSICLNDHTSSNKNILSNYEAKLQSFLETYYPDVSEAEILLPTKSEVAELVKHKDYLTVYTKLLPIINKQLVNKYNKPYSYLFYYLGLSARFLFEETQQEHYRETAEENLQIFCGLNPKHTLALKYLADVTLTSQPSGQ</sequence>
<reference evidence="8" key="1">
    <citation type="submission" date="2012-11" db="EMBL/GenBank/DDBJ databases">
        <authorList>
            <person name="Aslett M."/>
        </authorList>
    </citation>
    <scope>NUCLEOTIDE SEQUENCE</scope>
    <source>
        <strain evidence="8">ST-765</strain>
    </source>
</reference>
<proteinExistence type="inferred from homology"/>
<dbReference type="Pfam" id="PF17102">
    <property type="entry name" value="Stealth_CR3"/>
    <property type="match status" value="1"/>
</dbReference>
<evidence type="ECO:0000256" key="1">
    <source>
        <dbReference type="ARBA" id="ARBA00007583"/>
    </source>
</evidence>
<accession>M5D698</accession>
<dbReference type="Pfam" id="PF11380">
    <property type="entry name" value="Stealth_CR2"/>
    <property type="match status" value="1"/>
</dbReference>
<comment type="similarity">
    <text evidence="1">Belongs to the stealth family.</text>
</comment>